<keyword evidence="3" id="KW-1185">Reference proteome</keyword>
<accession>A0AAD5LPG1</accession>
<feature type="compositionally biased region" description="Low complexity" evidence="1">
    <location>
        <begin position="36"/>
        <end position="45"/>
    </location>
</feature>
<evidence type="ECO:0000256" key="1">
    <source>
        <dbReference type="SAM" id="MobiDB-lite"/>
    </source>
</evidence>
<sequence>MQSQANDASNTLSSRGLGPNARPVQTRSSAASIDVRTPPTKATSARPRRRSRSGSGSKPKRGRSSSPDAAKDSACDAVSVIATQGTAEAQGERVADTTPVASIDEFDTLKTQLADALTAMAKAMPWLVDEAIKRSLSAEEAATRAMFLAAEAFLHTLDTMVRTGVALPQEL</sequence>
<reference evidence="2" key="1">
    <citation type="submission" date="2021-12" db="EMBL/GenBank/DDBJ databases">
        <title>Prjna785345.</title>
        <authorList>
            <person name="Rujirawat T."/>
            <person name="Krajaejun T."/>
        </authorList>
    </citation>
    <scope>NUCLEOTIDE SEQUENCE</scope>
    <source>
        <strain evidence="2">Pi057C3</strain>
    </source>
</reference>
<feature type="compositionally biased region" description="Basic residues" evidence="1">
    <location>
        <begin position="46"/>
        <end position="63"/>
    </location>
</feature>
<organism evidence="2 3">
    <name type="scientific">Pythium insidiosum</name>
    <name type="common">Pythiosis disease agent</name>
    <dbReference type="NCBI Taxonomy" id="114742"/>
    <lineage>
        <taxon>Eukaryota</taxon>
        <taxon>Sar</taxon>
        <taxon>Stramenopiles</taxon>
        <taxon>Oomycota</taxon>
        <taxon>Peronosporomycetes</taxon>
        <taxon>Pythiales</taxon>
        <taxon>Pythiaceae</taxon>
        <taxon>Pythium</taxon>
    </lineage>
</organism>
<gene>
    <name evidence="2" type="ORF">P43SY_011573</name>
</gene>
<dbReference type="AlphaFoldDB" id="A0AAD5LPG1"/>
<evidence type="ECO:0000313" key="2">
    <source>
        <dbReference type="EMBL" id="KAJ0389494.1"/>
    </source>
</evidence>
<feature type="compositionally biased region" description="Polar residues" evidence="1">
    <location>
        <begin position="1"/>
        <end position="14"/>
    </location>
</feature>
<dbReference type="EMBL" id="JAKCXM010003703">
    <property type="protein sequence ID" value="KAJ0389494.1"/>
    <property type="molecule type" value="Genomic_DNA"/>
</dbReference>
<comment type="caution">
    <text evidence="2">The sequence shown here is derived from an EMBL/GenBank/DDBJ whole genome shotgun (WGS) entry which is preliminary data.</text>
</comment>
<protein>
    <submittedName>
        <fullName evidence="2">Uncharacterized protein</fullName>
    </submittedName>
</protein>
<evidence type="ECO:0000313" key="3">
    <source>
        <dbReference type="Proteomes" id="UP001209570"/>
    </source>
</evidence>
<dbReference type="Proteomes" id="UP001209570">
    <property type="component" value="Unassembled WGS sequence"/>
</dbReference>
<name>A0AAD5LPG1_PYTIN</name>
<feature type="region of interest" description="Disordered" evidence="1">
    <location>
        <begin position="1"/>
        <end position="77"/>
    </location>
</feature>
<proteinExistence type="predicted"/>